<proteinExistence type="predicted"/>
<reference evidence="1 2" key="2">
    <citation type="submission" date="2018-06" db="EMBL/GenBank/DDBJ databases">
        <title>Sequencing of bacterial isolates from soil warming experiment in Harvard Forest, Massachusetts, USA.</title>
        <authorList>
            <person name="Deangelis K.PhD."/>
        </authorList>
    </citation>
    <scope>NUCLEOTIDE SEQUENCE [LARGE SCALE GENOMIC DNA]</scope>
    <source>
        <strain evidence="1 2">GAS496</strain>
    </source>
</reference>
<gene>
    <name evidence="1" type="ORF">C8E89_10223</name>
</gene>
<sequence length="63" mass="6746">MGIYVKFGADTSQRGMASRPFDRRTRAGAAANRLPQIAPVNTAATKLIDPTIAIIESVDCLRA</sequence>
<accession>A0A318HU98</accession>
<dbReference type="AlphaFoldDB" id="A0A318HU98"/>
<keyword evidence="2" id="KW-1185">Reference proteome</keyword>
<protein>
    <submittedName>
        <fullName evidence="1">Uncharacterized protein</fullName>
    </submittedName>
</protein>
<organism evidence="1 2">
    <name type="scientific">Mycolicibacterium moriokaense</name>
    <dbReference type="NCBI Taxonomy" id="39691"/>
    <lineage>
        <taxon>Bacteria</taxon>
        <taxon>Bacillati</taxon>
        <taxon>Actinomycetota</taxon>
        <taxon>Actinomycetes</taxon>
        <taxon>Mycobacteriales</taxon>
        <taxon>Mycobacteriaceae</taxon>
        <taxon>Mycolicibacterium</taxon>
    </lineage>
</organism>
<evidence type="ECO:0000313" key="2">
    <source>
        <dbReference type="Proteomes" id="UP000247781"/>
    </source>
</evidence>
<dbReference type="Proteomes" id="UP000247781">
    <property type="component" value="Unassembled WGS sequence"/>
</dbReference>
<reference evidence="2" key="1">
    <citation type="submission" date="2018-05" db="EMBL/GenBank/DDBJ databases">
        <authorList>
            <person name="Deangelis K."/>
            <person name="Huntemann M."/>
            <person name="Clum A."/>
            <person name="Pillay M."/>
            <person name="Palaniappan K."/>
            <person name="Varghese N."/>
            <person name="Mikhailova N."/>
            <person name="Stamatis D."/>
            <person name="Reddy T."/>
            <person name="Daum C."/>
            <person name="Shapiro N."/>
            <person name="Ivanova N."/>
            <person name="Kyrpides N."/>
            <person name="Woyke T."/>
        </authorList>
    </citation>
    <scope>NUCLEOTIDE SEQUENCE [LARGE SCALE GENOMIC DNA]</scope>
    <source>
        <strain evidence="2">GAS496</strain>
    </source>
</reference>
<evidence type="ECO:0000313" key="1">
    <source>
        <dbReference type="EMBL" id="PXX11899.1"/>
    </source>
</evidence>
<dbReference type="EMBL" id="QJJU01000002">
    <property type="protein sequence ID" value="PXX11899.1"/>
    <property type="molecule type" value="Genomic_DNA"/>
</dbReference>
<name>A0A318HU98_9MYCO</name>
<comment type="caution">
    <text evidence="1">The sequence shown here is derived from an EMBL/GenBank/DDBJ whole genome shotgun (WGS) entry which is preliminary data.</text>
</comment>